<dbReference type="InterPro" id="IPR047140">
    <property type="entry name" value="LabA"/>
</dbReference>
<dbReference type="InterPro" id="IPR021139">
    <property type="entry name" value="NYN"/>
</dbReference>
<gene>
    <name evidence="2" type="ORF">RM552_14585</name>
</gene>
<dbReference type="EMBL" id="JAVRHX010000005">
    <property type="protein sequence ID" value="MDT0596078.1"/>
    <property type="molecule type" value="Genomic_DNA"/>
</dbReference>
<evidence type="ECO:0000313" key="2">
    <source>
        <dbReference type="EMBL" id="MDT0596078.1"/>
    </source>
</evidence>
<evidence type="ECO:0000313" key="3">
    <source>
        <dbReference type="Proteomes" id="UP001253545"/>
    </source>
</evidence>
<dbReference type="Proteomes" id="UP001253545">
    <property type="component" value="Unassembled WGS sequence"/>
</dbReference>
<dbReference type="PANTHER" id="PTHR35458:SF8">
    <property type="entry name" value="SLR0650 PROTEIN"/>
    <property type="match status" value="1"/>
</dbReference>
<accession>A0ABU2ZVL9</accession>
<proteinExistence type="predicted"/>
<feature type="domain" description="NYN" evidence="1">
    <location>
        <begin position="5"/>
        <end position="151"/>
    </location>
</feature>
<keyword evidence="3" id="KW-1185">Reference proteome</keyword>
<protein>
    <submittedName>
        <fullName evidence="2">NYN domain-containing protein</fullName>
    </submittedName>
</protein>
<evidence type="ECO:0000259" key="1">
    <source>
        <dbReference type="Pfam" id="PF01936"/>
    </source>
</evidence>
<dbReference type="CDD" id="cd10911">
    <property type="entry name" value="PIN_LabA"/>
    <property type="match status" value="1"/>
</dbReference>
<name>A0ABU2ZVL9_9ALTE</name>
<dbReference type="Gene3D" id="3.40.50.1010">
    <property type="entry name" value="5'-nuclease"/>
    <property type="match status" value="1"/>
</dbReference>
<dbReference type="Pfam" id="PF01936">
    <property type="entry name" value="NYN"/>
    <property type="match status" value="1"/>
</dbReference>
<organism evidence="2 3">
    <name type="scientific">Glaciecola petra</name>
    <dbReference type="NCBI Taxonomy" id="3075602"/>
    <lineage>
        <taxon>Bacteria</taxon>
        <taxon>Pseudomonadati</taxon>
        <taxon>Pseudomonadota</taxon>
        <taxon>Gammaproteobacteria</taxon>
        <taxon>Alteromonadales</taxon>
        <taxon>Alteromonadaceae</taxon>
        <taxon>Glaciecola</taxon>
    </lineage>
</organism>
<sequence length="158" mass="17646">MLESIGVFVDVQNIYYTTRDAYSRPFNYRALWNALSERYTIKVANAYAIASTNLQQQKFQQALQHIGFDVKTKPFIQRADGTAKGDWDVGITIDMLESSAGLDNILLMSGDGDFALLLDAIKRKYACNTHVLSVESLTAFNLISSADHYQAISPQNLV</sequence>
<dbReference type="PANTHER" id="PTHR35458">
    <property type="entry name" value="SLR0755 PROTEIN"/>
    <property type="match status" value="1"/>
</dbReference>
<reference evidence="2 3" key="1">
    <citation type="submission" date="2023-09" db="EMBL/GenBank/DDBJ databases">
        <authorList>
            <person name="Rey-Velasco X."/>
        </authorList>
    </citation>
    <scope>NUCLEOTIDE SEQUENCE [LARGE SCALE GENOMIC DNA]</scope>
    <source>
        <strain evidence="2 3">P117</strain>
    </source>
</reference>
<comment type="caution">
    <text evidence="2">The sequence shown here is derived from an EMBL/GenBank/DDBJ whole genome shotgun (WGS) entry which is preliminary data.</text>
</comment>